<dbReference type="GO" id="GO:0005829">
    <property type="term" value="C:cytosol"/>
    <property type="evidence" value="ECO:0007669"/>
    <property type="project" value="TreeGrafter"/>
</dbReference>
<keyword evidence="7" id="KW-0460">Magnesium</keyword>
<dbReference type="InterPro" id="IPR006205">
    <property type="entry name" value="Mev_gal_kin"/>
</dbReference>
<dbReference type="EC" id="2.7.1.36" evidence="12"/>
<dbReference type="UniPathway" id="UPA00057">
    <property type="reaction ID" value="UER00098"/>
</dbReference>
<keyword evidence="6" id="KW-0067">ATP-binding</keyword>
<dbReference type="SUPFAM" id="SSF55060">
    <property type="entry name" value="GHMP Kinase, C-terminal domain"/>
    <property type="match status" value="1"/>
</dbReference>
<keyword evidence="1" id="KW-0963">Cytoplasm</keyword>
<dbReference type="InterPro" id="IPR013750">
    <property type="entry name" value="GHMP_kinase_C_dom"/>
</dbReference>
<dbReference type="Pfam" id="PF08544">
    <property type="entry name" value="GHMP_kinases_C"/>
    <property type="match status" value="1"/>
</dbReference>
<keyword evidence="3 12" id="KW-0808">Transferase</keyword>
<dbReference type="InterPro" id="IPR014721">
    <property type="entry name" value="Ribsml_uS5_D2-typ_fold_subgr"/>
</dbReference>
<gene>
    <name evidence="12" type="primary">mvk</name>
    <name evidence="12" type="ORF">GCL60_05535</name>
</gene>
<evidence type="ECO:0000313" key="13">
    <source>
        <dbReference type="Proteomes" id="UP000437748"/>
    </source>
</evidence>
<keyword evidence="2" id="KW-0444">Lipid biosynthesis</keyword>
<comment type="pathway">
    <text evidence="9">Isoprenoid biosynthesis; isopentenyl diphosphate biosynthesis via mevalonate pathway; isopentenyl diphosphate from (R)-mevalonate: step 1/3.</text>
</comment>
<dbReference type="GO" id="GO:0004496">
    <property type="term" value="F:mevalonate kinase activity"/>
    <property type="evidence" value="ECO:0007669"/>
    <property type="project" value="UniProtKB-EC"/>
</dbReference>
<dbReference type="GO" id="GO:0019287">
    <property type="term" value="P:isopentenyl diphosphate biosynthetic process, mevalonate pathway"/>
    <property type="evidence" value="ECO:0007669"/>
    <property type="project" value="UniProtKB-UniPathway"/>
</dbReference>
<evidence type="ECO:0000256" key="4">
    <source>
        <dbReference type="ARBA" id="ARBA00022741"/>
    </source>
</evidence>
<dbReference type="EMBL" id="WFLM01000002">
    <property type="protein sequence ID" value="KAB8039724.1"/>
    <property type="molecule type" value="Genomic_DNA"/>
</dbReference>
<protein>
    <submittedName>
        <fullName evidence="12">Mevalonate kinase</fullName>
        <ecNumber evidence="12">2.7.1.36</ecNumber>
    </submittedName>
</protein>
<dbReference type="InterPro" id="IPR020568">
    <property type="entry name" value="Ribosomal_Su5_D2-typ_SF"/>
</dbReference>
<keyword evidence="4" id="KW-0547">Nucleotide-binding</keyword>
<evidence type="ECO:0000259" key="11">
    <source>
        <dbReference type="Pfam" id="PF08544"/>
    </source>
</evidence>
<evidence type="ECO:0000256" key="9">
    <source>
        <dbReference type="ARBA" id="ARBA00029438"/>
    </source>
</evidence>
<evidence type="ECO:0000256" key="5">
    <source>
        <dbReference type="ARBA" id="ARBA00022777"/>
    </source>
</evidence>
<dbReference type="PANTHER" id="PTHR43290:SF2">
    <property type="entry name" value="MEVALONATE KINASE"/>
    <property type="match status" value="1"/>
</dbReference>
<comment type="caution">
    <text evidence="12">The sequence shown here is derived from an EMBL/GenBank/DDBJ whole genome shotgun (WGS) entry which is preliminary data.</text>
</comment>
<dbReference type="GO" id="GO:0005524">
    <property type="term" value="F:ATP binding"/>
    <property type="evidence" value="ECO:0007669"/>
    <property type="project" value="UniProtKB-KW"/>
</dbReference>
<dbReference type="NCBIfam" id="TIGR00549">
    <property type="entry name" value="mevalon_kin"/>
    <property type="match status" value="1"/>
</dbReference>
<keyword evidence="13" id="KW-1185">Reference proteome</keyword>
<dbReference type="OrthoDB" id="5289540at2"/>
<keyword evidence="8" id="KW-0443">Lipid metabolism</keyword>
<evidence type="ECO:0000259" key="10">
    <source>
        <dbReference type="Pfam" id="PF00288"/>
    </source>
</evidence>
<dbReference type="Gene3D" id="3.30.70.890">
    <property type="entry name" value="GHMP kinase, C-terminal domain"/>
    <property type="match status" value="1"/>
</dbReference>
<evidence type="ECO:0000256" key="6">
    <source>
        <dbReference type="ARBA" id="ARBA00022840"/>
    </source>
</evidence>
<feature type="domain" description="GHMP kinase N-terminal" evidence="10">
    <location>
        <begin position="105"/>
        <end position="178"/>
    </location>
</feature>
<reference evidence="12 13" key="1">
    <citation type="submission" date="2019-10" db="EMBL/GenBank/DDBJ databases">
        <title>New species of Slilvanegrellaceae.</title>
        <authorList>
            <person name="Pitt A."/>
            <person name="Hahn M.W."/>
        </authorList>
    </citation>
    <scope>NUCLEOTIDE SEQUENCE [LARGE SCALE GENOMIC DNA]</scope>
    <source>
        <strain evidence="12 13">SP-Ram-0.45-NSY-1</strain>
    </source>
</reference>
<evidence type="ECO:0000313" key="12">
    <source>
        <dbReference type="EMBL" id="KAB8039724.1"/>
    </source>
</evidence>
<organism evidence="12 13">
    <name type="scientific">Silvanigrella paludirubra</name>
    <dbReference type="NCBI Taxonomy" id="2499159"/>
    <lineage>
        <taxon>Bacteria</taxon>
        <taxon>Pseudomonadati</taxon>
        <taxon>Bdellovibrionota</taxon>
        <taxon>Oligoflexia</taxon>
        <taxon>Silvanigrellales</taxon>
        <taxon>Silvanigrellaceae</taxon>
        <taxon>Silvanigrella</taxon>
    </lineage>
</organism>
<evidence type="ECO:0000256" key="1">
    <source>
        <dbReference type="ARBA" id="ARBA00022490"/>
    </source>
</evidence>
<dbReference type="AlphaFoldDB" id="A0A6N6VV33"/>
<dbReference type="RefSeq" id="WP_153419158.1">
    <property type="nucleotide sequence ID" value="NZ_WFLM01000002.1"/>
</dbReference>
<feature type="domain" description="GHMP kinase C-terminal" evidence="11">
    <location>
        <begin position="246"/>
        <end position="321"/>
    </location>
</feature>
<name>A0A6N6VV33_9BACT</name>
<accession>A0A6N6VV33</accession>
<dbReference type="SUPFAM" id="SSF54211">
    <property type="entry name" value="Ribosomal protein S5 domain 2-like"/>
    <property type="match status" value="1"/>
</dbReference>
<dbReference type="InterPro" id="IPR036554">
    <property type="entry name" value="GHMP_kinase_C_sf"/>
</dbReference>
<dbReference type="PRINTS" id="PR00959">
    <property type="entry name" value="MEVGALKINASE"/>
</dbReference>
<dbReference type="Pfam" id="PF00288">
    <property type="entry name" value="GHMP_kinases_N"/>
    <property type="match status" value="1"/>
</dbReference>
<dbReference type="InterPro" id="IPR006204">
    <property type="entry name" value="GHMP_kinase_N_dom"/>
</dbReference>
<evidence type="ECO:0000256" key="7">
    <source>
        <dbReference type="ARBA" id="ARBA00022842"/>
    </source>
</evidence>
<evidence type="ECO:0000256" key="2">
    <source>
        <dbReference type="ARBA" id="ARBA00022516"/>
    </source>
</evidence>
<sequence length="335" mass="36732">MNLNNNILSKVTISANAGGKAILIGEHSVVYGHKAIAMALPDVRLQMKLCAPDIPLESWDHAWSTIVKGKKYEPEIHIKKLLIKAFEKALSLCKVTDNIYEYTPQIILVQSEIPLGGGMGGSAAISTCFLKIAAQIALQKNIMNEEITIEKQIEFANEIDCLFHFGKASGLDVTAVASDGMIEFTKGEKHKYIQNEKEFWLALIDSQERSETSLMVKKVALKLEENNIMAKDALDQLGKLANDCVQNLTSGNLNALAKNLNCAQDYLNILGVSTHKINNIVDVLKNEGALAAKLTGAGGGGLVMGIFESHPKQLYSIFNEECLFITRVPKYGKRI</sequence>
<keyword evidence="5 12" id="KW-0418">Kinase</keyword>
<dbReference type="Proteomes" id="UP000437748">
    <property type="component" value="Unassembled WGS sequence"/>
</dbReference>
<dbReference type="PANTHER" id="PTHR43290">
    <property type="entry name" value="MEVALONATE KINASE"/>
    <property type="match status" value="1"/>
</dbReference>
<evidence type="ECO:0000256" key="3">
    <source>
        <dbReference type="ARBA" id="ARBA00022679"/>
    </source>
</evidence>
<dbReference type="Gene3D" id="3.30.230.10">
    <property type="match status" value="1"/>
</dbReference>
<proteinExistence type="predicted"/>
<evidence type="ECO:0000256" key="8">
    <source>
        <dbReference type="ARBA" id="ARBA00023098"/>
    </source>
</evidence>